<dbReference type="InterPro" id="IPR027383">
    <property type="entry name" value="Znf_put"/>
</dbReference>
<evidence type="ECO:0000313" key="5">
    <source>
        <dbReference type="Proteomes" id="UP000245412"/>
    </source>
</evidence>
<evidence type="ECO:0000256" key="1">
    <source>
        <dbReference type="SAM" id="MobiDB-lite"/>
    </source>
</evidence>
<dbReference type="RefSeq" id="WP_109626327.1">
    <property type="nucleotide sequence ID" value="NZ_JANKBI010000003.1"/>
</dbReference>
<organism evidence="4 5">
    <name type="scientific">Murimonas intestini</name>
    <dbReference type="NCBI Taxonomy" id="1337051"/>
    <lineage>
        <taxon>Bacteria</taxon>
        <taxon>Bacillati</taxon>
        <taxon>Bacillota</taxon>
        <taxon>Clostridia</taxon>
        <taxon>Lachnospirales</taxon>
        <taxon>Lachnospiraceae</taxon>
        <taxon>Murimonas</taxon>
    </lineage>
</organism>
<dbReference type="AlphaFoldDB" id="A0AB73T5B4"/>
<protein>
    <submittedName>
        <fullName evidence="4">Zinc finger protein</fullName>
    </submittedName>
</protein>
<feature type="transmembrane region" description="Helical" evidence="2">
    <location>
        <begin position="92"/>
        <end position="113"/>
    </location>
</feature>
<dbReference type="Proteomes" id="UP000245412">
    <property type="component" value="Unassembled WGS sequence"/>
</dbReference>
<accession>A0AB73T5B4</accession>
<feature type="domain" description="Putative zinc-finger" evidence="3">
    <location>
        <begin position="9"/>
        <end position="42"/>
    </location>
</feature>
<reference evidence="4 5" key="1">
    <citation type="submission" date="2018-05" db="EMBL/GenBank/DDBJ databases">
        <authorList>
            <person name="Goeker M."/>
            <person name="Huntemann M."/>
            <person name="Clum A."/>
            <person name="Pillay M."/>
            <person name="Palaniappan K."/>
            <person name="Varghese N."/>
            <person name="Mikhailova N."/>
            <person name="Stamatis D."/>
            <person name="Reddy T."/>
            <person name="Daum C."/>
            <person name="Shapiro N."/>
            <person name="Ivanova N."/>
            <person name="Kyrpides N."/>
            <person name="Woyke T."/>
        </authorList>
    </citation>
    <scope>NUCLEOTIDE SEQUENCE [LARGE SCALE GENOMIC DNA]</scope>
    <source>
        <strain evidence="4 5">DSM 26524</strain>
    </source>
</reference>
<feature type="compositionally biased region" description="Basic and acidic residues" evidence="1">
    <location>
        <begin position="164"/>
        <end position="196"/>
    </location>
</feature>
<evidence type="ECO:0000313" key="4">
    <source>
        <dbReference type="EMBL" id="PWJ76277.1"/>
    </source>
</evidence>
<sequence length="230" mass="26866">MDIRQKMDCKTAQQMITSYIKRELTDRELEGFIEHIRECKECYEELEIYFTIHFALQKLDEDKNVSYNIQKMLKDDLKASERRVHRRRVARYYKYALVILAQSVLILALLTRLQYWGEGSMKKTTVYSLFHGGPGEIEQPVPETRKQTEKETEKAAEETQIQAETERQTEKRTEAVKKTEKMIEKETQTGLNEDKPAAAQNSIESIKPEESSIIYEKPRKQPGSRPVSGN</sequence>
<dbReference type="Pfam" id="PF13490">
    <property type="entry name" value="zf-HC2"/>
    <property type="match status" value="1"/>
</dbReference>
<keyword evidence="5" id="KW-1185">Reference proteome</keyword>
<keyword evidence="2" id="KW-0812">Transmembrane</keyword>
<name>A0AB73T5B4_9FIRM</name>
<comment type="caution">
    <text evidence="4">The sequence shown here is derived from an EMBL/GenBank/DDBJ whole genome shotgun (WGS) entry which is preliminary data.</text>
</comment>
<evidence type="ECO:0000256" key="2">
    <source>
        <dbReference type="SAM" id="Phobius"/>
    </source>
</evidence>
<proteinExistence type="predicted"/>
<keyword evidence="2" id="KW-0472">Membrane</keyword>
<feature type="region of interest" description="Disordered" evidence="1">
    <location>
        <begin position="132"/>
        <end position="230"/>
    </location>
</feature>
<evidence type="ECO:0000259" key="3">
    <source>
        <dbReference type="Pfam" id="PF13490"/>
    </source>
</evidence>
<dbReference type="EMBL" id="QGGY01000005">
    <property type="protein sequence ID" value="PWJ76277.1"/>
    <property type="molecule type" value="Genomic_DNA"/>
</dbReference>
<gene>
    <name evidence="4" type="ORF">C7383_105315</name>
</gene>
<keyword evidence="2" id="KW-1133">Transmembrane helix</keyword>
<feature type="compositionally biased region" description="Basic and acidic residues" evidence="1">
    <location>
        <begin position="143"/>
        <end position="157"/>
    </location>
</feature>